<dbReference type="InterPro" id="IPR003959">
    <property type="entry name" value="ATPase_AAA_core"/>
</dbReference>
<dbReference type="Pfam" id="PF07724">
    <property type="entry name" value="AAA_2"/>
    <property type="match status" value="1"/>
</dbReference>
<dbReference type="RefSeq" id="WP_394845687.1">
    <property type="nucleotide sequence ID" value="NZ_CP089982.1"/>
</dbReference>
<evidence type="ECO:0000256" key="2">
    <source>
        <dbReference type="ARBA" id="ARBA00022741"/>
    </source>
</evidence>
<dbReference type="InterPro" id="IPR041546">
    <property type="entry name" value="ClpA/ClpB_AAA_lid"/>
</dbReference>
<dbReference type="InterPro" id="IPR004176">
    <property type="entry name" value="Clp_R_N"/>
</dbReference>
<evidence type="ECO:0000256" key="4">
    <source>
        <dbReference type="ARBA" id="ARBA00023186"/>
    </source>
</evidence>
<dbReference type="CDD" id="cd19499">
    <property type="entry name" value="RecA-like_ClpB_Hsp104-like"/>
    <property type="match status" value="1"/>
</dbReference>
<dbReference type="InterPro" id="IPR041664">
    <property type="entry name" value="AAA_16"/>
</dbReference>
<dbReference type="Pfam" id="PF02861">
    <property type="entry name" value="Clp_N"/>
    <property type="match status" value="1"/>
</dbReference>
<dbReference type="Pfam" id="PF13191">
    <property type="entry name" value="AAA_16"/>
    <property type="match status" value="1"/>
</dbReference>
<keyword evidence="10" id="KW-1185">Reference proteome</keyword>
<sequence>MAAEQTIHLERYAADAKALVAGAQSLADERKHAQVEPIHLLARAIDRDRGVAEVFRKAGADPADVAVEAESALSRIGKTTSGLAYLSNAMLELLRRAEKEATGNTVQVEHLLNALSQEIRGAAAVVLQAFALGPGSFRPHMAALRSVPRDPPGAATSSSGTGGDNGGRFTQDLVERARQGGFDPVIGRDAEVRRLLQILERRHKNHPLLVGDPGVGKTAIVGALCMRIAAKEVPQNLAQLSILELETGALVAGARLRGEIEERLKQVIGAMKGTAGSERVLYISGIDSLLGQGAAGSGVGDLLKPMLARGEVRLLASTTPDGLRKMQERDPGLLRRFRILTIDAPPPEQAIEMLRGLATKFEAHHKVQIGDPAVVGAVHLAKRYLQDRALPDTAIDLLDEAAARKRVELDGVPAEIDNAIRRLASVKAQHQSLLDDDDAMSIKTRERLEKEMAALEPQVIELRARLDSRRGALAAVNALRAERERLEQQLNEARGRQDFARLGELEHVSIPDVKRRLEAAETAMKRDDGGRTSNVVTEEDVAVVLGDWTGIPVAKMLEAESDKLLKMEERLGQRVVGQNEAVRAVSRAVRRGRVGLRDPGKPIGSFLYLGPSGVGKTELAKALAEFLFDDEQSMTRLDMSEFMEKHMAQRLVGAPPGYVDSEQGGFLTEAVRRRPYSVLLFDEVEKAHADVFNLLLQVLDDGRLTDGRGRTADFSNTVVIMTSNIGSKRILETAPSLFETEEGRDALRDVLREELRNFLRPEFLNRIDDIVVFRPLSKTDLRGIVDIQLRRLEKLMADREIKLDLTEAAKMNLVEQGYEPAFGARPLRRAILKRLQDPLAEQILAGGYASGSIVKVDVKGDEFVFEKG</sequence>
<dbReference type="InterPro" id="IPR050130">
    <property type="entry name" value="ClpA_ClpB"/>
</dbReference>
<dbReference type="SUPFAM" id="SSF81923">
    <property type="entry name" value="Double Clp-N motif"/>
    <property type="match status" value="1"/>
</dbReference>
<proteinExistence type="predicted"/>
<keyword evidence="2" id="KW-0547">Nucleotide-binding</keyword>
<dbReference type="InterPro" id="IPR019489">
    <property type="entry name" value="Clp_ATPase_C"/>
</dbReference>
<evidence type="ECO:0000259" key="8">
    <source>
        <dbReference type="PROSITE" id="PS51903"/>
    </source>
</evidence>
<dbReference type="SMART" id="SM01086">
    <property type="entry name" value="ClpB_D2-small"/>
    <property type="match status" value="1"/>
</dbReference>
<evidence type="ECO:0000313" key="10">
    <source>
        <dbReference type="Proteomes" id="UP001379533"/>
    </source>
</evidence>
<dbReference type="InterPro" id="IPR001270">
    <property type="entry name" value="ClpA/B"/>
</dbReference>
<dbReference type="PRINTS" id="PR00300">
    <property type="entry name" value="CLPPROTEASEA"/>
</dbReference>
<dbReference type="Pfam" id="PF17871">
    <property type="entry name" value="AAA_lid_9"/>
    <property type="match status" value="1"/>
</dbReference>
<evidence type="ECO:0000256" key="1">
    <source>
        <dbReference type="ARBA" id="ARBA00022737"/>
    </source>
</evidence>
<feature type="region of interest" description="Disordered" evidence="7">
    <location>
        <begin position="145"/>
        <end position="169"/>
    </location>
</feature>
<dbReference type="PANTHER" id="PTHR11638:SF18">
    <property type="entry name" value="HEAT SHOCK PROTEIN 104"/>
    <property type="match status" value="1"/>
</dbReference>
<organism evidence="9 10">
    <name type="scientific">Pendulispora brunnea</name>
    <dbReference type="NCBI Taxonomy" id="2905690"/>
    <lineage>
        <taxon>Bacteria</taxon>
        <taxon>Pseudomonadati</taxon>
        <taxon>Myxococcota</taxon>
        <taxon>Myxococcia</taxon>
        <taxon>Myxococcales</taxon>
        <taxon>Sorangiineae</taxon>
        <taxon>Pendulisporaceae</taxon>
        <taxon>Pendulispora</taxon>
    </lineage>
</organism>
<dbReference type="Gene3D" id="3.40.50.300">
    <property type="entry name" value="P-loop containing nucleotide triphosphate hydrolases"/>
    <property type="match status" value="3"/>
</dbReference>
<dbReference type="InterPro" id="IPR003593">
    <property type="entry name" value="AAA+_ATPase"/>
</dbReference>
<dbReference type="Pfam" id="PF10431">
    <property type="entry name" value="ClpB_D2-small"/>
    <property type="match status" value="1"/>
</dbReference>
<keyword evidence="4" id="KW-0143">Chaperone</keyword>
<dbReference type="PROSITE" id="PS51903">
    <property type="entry name" value="CLP_R"/>
    <property type="match status" value="1"/>
</dbReference>
<evidence type="ECO:0000313" key="9">
    <source>
        <dbReference type="EMBL" id="WXA95078.1"/>
    </source>
</evidence>
<keyword evidence="1 5" id="KW-0677">Repeat</keyword>
<dbReference type="Gene3D" id="1.10.8.60">
    <property type="match status" value="1"/>
</dbReference>
<dbReference type="Gene3D" id="1.10.1780.10">
    <property type="entry name" value="Clp, N-terminal domain"/>
    <property type="match status" value="1"/>
</dbReference>
<reference evidence="9 10" key="1">
    <citation type="submission" date="2021-12" db="EMBL/GenBank/DDBJ databases">
        <title>Discovery of the Pendulisporaceae a myxobacterial family with distinct sporulation behavior and unique specialized metabolism.</title>
        <authorList>
            <person name="Garcia R."/>
            <person name="Popoff A."/>
            <person name="Bader C.D."/>
            <person name="Loehr J."/>
            <person name="Walesch S."/>
            <person name="Walt C."/>
            <person name="Boldt J."/>
            <person name="Bunk B."/>
            <person name="Haeckl F.J.F.P.J."/>
            <person name="Gunesch A.P."/>
            <person name="Birkelbach J."/>
            <person name="Nuebel U."/>
            <person name="Pietschmann T."/>
            <person name="Bach T."/>
            <person name="Mueller R."/>
        </authorList>
    </citation>
    <scope>NUCLEOTIDE SEQUENCE [LARGE SCALE GENOMIC DNA]</scope>
    <source>
        <strain evidence="9 10">MSr12523</strain>
    </source>
</reference>
<feature type="domain" description="Clp R" evidence="8">
    <location>
        <begin position="9"/>
        <end position="147"/>
    </location>
</feature>
<dbReference type="SUPFAM" id="SSF52540">
    <property type="entry name" value="P-loop containing nucleoside triphosphate hydrolases"/>
    <property type="match status" value="2"/>
</dbReference>
<dbReference type="SMART" id="SM00382">
    <property type="entry name" value="AAA"/>
    <property type="match status" value="2"/>
</dbReference>
<dbReference type="EMBL" id="CP089982">
    <property type="protein sequence ID" value="WXA95078.1"/>
    <property type="molecule type" value="Genomic_DNA"/>
</dbReference>
<evidence type="ECO:0000256" key="5">
    <source>
        <dbReference type="PROSITE-ProRule" id="PRU01251"/>
    </source>
</evidence>
<dbReference type="CDD" id="cd00009">
    <property type="entry name" value="AAA"/>
    <property type="match status" value="1"/>
</dbReference>
<dbReference type="InterPro" id="IPR027417">
    <property type="entry name" value="P-loop_NTPase"/>
</dbReference>
<feature type="coiled-coil region" evidence="6">
    <location>
        <begin position="416"/>
        <end position="496"/>
    </location>
</feature>
<dbReference type="PANTHER" id="PTHR11638">
    <property type="entry name" value="ATP-DEPENDENT CLP PROTEASE"/>
    <property type="match status" value="1"/>
</dbReference>
<evidence type="ECO:0000256" key="7">
    <source>
        <dbReference type="SAM" id="MobiDB-lite"/>
    </source>
</evidence>
<evidence type="ECO:0000256" key="3">
    <source>
        <dbReference type="ARBA" id="ARBA00022840"/>
    </source>
</evidence>
<evidence type="ECO:0000256" key="6">
    <source>
        <dbReference type="SAM" id="Coils"/>
    </source>
</evidence>
<name>A0ABZ2KCL4_9BACT</name>
<gene>
    <name evidence="9" type="ORF">LZC95_52735</name>
</gene>
<dbReference type="InterPro" id="IPR036628">
    <property type="entry name" value="Clp_N_dom_sf"/>
</dbReference>
<keyword evidence="3" id="KW-0067">ATP-binding</keyword>
<keyword evidence="6" id="KW-0175">Coiled coil</keyword>
<accession>A0ABZ2KCL4</accession>
<dbReference type="Proteomes" id="UP001379533">
    <property type="component" value="Chromosome"/>
</dbReference>
<protein>
    <submittedName>
        <fullName evidence="9">AAA family ATPase</fullName>
    </submittedName>
</protein>